<evidence type="ECO:0000313" key="1">
    <source>
        <dbReference type="EMBL" id="KAF2749733.1"/>
    </source>
</evidence>
<evidence type="ECO:0000313" key="2">
    <source>
        <dbReference type="Proteomes" id="UP000799440"/>
    </source>
</evidence>
<dbReference type="PANTHER" id="PTHR28110">
    <property type="entry name" value="TRANSMEMBRANE PROTEIN"/>
    <property type="match status" value="1"/>
</dbReference>
<dbReference type="PANTHER" id="PTHR28110:SF1">
    <property type="entry name" value="TRANSMEMBRANE PROTEIN"/>
    <property type="match status" value="1"/>
</dbReference>
<accession>A0A6A6VHW2</accession>
<name>A0A6A6VHW2_9PLEO</name>
<keyword evidence="2" id="KW-1185">Reference proteome</keyword>
<dbReference type="GO" id="GO:0005737">
    <property type="term" value="C:cytoplasm"/>
    <property type="evidence" value="ECO:0007669"/>
    <property type="project" value="TreeGrafter"/>
</dbReference>
<organism evidence="1 2">
    <name type="scientific">Sporormia fimetaria CBS 119925</name>
    <dbReference type="NCBI Taxonomy" id="1340428"/>
    <lineage>
        <taxon>Eukaryota</taxon>
        <taxon>Fungi</taxon>
        <taxon>Dikarya</taxon>
        <taxon>Ascomycota</taxon>
        <taxon>Pezizomycotina</taxon>
        <taxon>Dothideomycetes</taxon>
        <taxon>Pleosporomycetidae</taxon>
        <taxon>Pleosporales</taxon>
        <taxon>Sporormiaceae</taxon>
        <taxon>Sporormia</taxon>
    </lineage>
</organism>
<sequence length="305" mass="34466">MSTSLEQWFGTDNPLCEHDGDYYRRGRIGRIWAPNYPGVDTLVIVCCHAIFKIDPARPGPAGYSDPDSFDETNWHLSPFQKSNPETGKPGEHETFLAHIAAGLDALAAGSLENKSLLVFSGGPTKPSLTQVSEARSYYHAAYDYEARMPQPRNNRAELLLSEGSLLMEERATDSFQNLLFSILLFRRTTGRLPADVRVITHAFKSRRFLYLHAPAINWPANRIRVHGIDPPMSAPDYEATLAGELKYGYNAWKHDPFGAGEELSRKRIQRGWKDEYIEELGNGQCEFAKTLLRRMVPSTDHVRQQ</sequence>
<dbReference type="OrthoDB" id="4347at2759"/>
<dbReference type="Proteomes" id="UP000799440">
    <property type="component" value="Unassembled WGS sequence"/>
</dbReference>
<dbReference type="InterPro" id="IPR055323">
    <property type="entry name" value="C57A10.07/YOR238W"/>
</dbReference>
<proteinExistence type="predicted"/>
<gene>
    <name evidence="1" type="ORF">M011DRAFT_397650</name>
</gene>
<dbReference type="EMBL" id="MU006565">
    <property type="protein sequence ID" value="KAF2749733.1"/>
    <property type="molecule type" value="Genomic_DNA"/>
</dbReference>
<protein>
    <recommendedName>
        <fullName evidence="3">DUF218 domain-containing protein</fullName>
    </recommendedName>
</protein>
<dbReference type="AlphaFoldDB" id="A0A6A6VHW2"/>
<evidence type="ECO:0008006" key="3">
    <source>
        <dbReference type="Google" id="ProtNLM"/>
    </source>
</evidence>
<reference evidence="1" key="1">
    <citation type="journal article" date="2020" name="Stud. Mycol.">
        <title>101 Dothideomycetes genomes: a test case for predicting lifestyles and emergence of pathogens.</title>
        <authorList>
            <person name="Haridas S."/>
            <person name="Albert R."/>
            <person name="Binder M."/>
            <person name="Bloem J."/>
            <person name="Labutti K."/>
            <person name="Salamov A."/>
            <person name="Andreopoulos B."/>
            <person name="Baker S."/>
            <person name="Barry K."/>
            <person name="Bills G."/>
            <person name="Bluhm B."/>
            <person name="Cannon C."/>
            <person name="Castanera R."/>
            <person name="Culley D."/>
            <person name="Daum C."/>
            <person name="Ezra D."/>
            <person name="Gonzalez J."/>
            <person name="Henrissat B."/>
            <person name="Kuo A."/>
            <person name="Liang C."/>
            <person name="Lipzen A."/>
            <person name="Lutzoni F."/>
            <person name="Magnuson J."/>
            <person name="Mondo S."/>
            <person name="Nolan M."/>
            <person name="Ohm R."/>
            <person name="Pangilinan J."/>
            <person name="Park H.-J."/>
            <person name="Ramirez L."/>
            <person name="Alfaro M."/>
            <person name="Sun H."/>
            <person name="Tritt A."/>
            <person name="Yoshinaga Y."/>
            <person name="Zwiers L.-H."/>
            <person name="Turgeon B."/>
            <person name="Goodwin S."/>
            <person name="Spatafora J."/>
            <person name="Crous P."/>
            <person name="Grigoriev I."/>
        </authorList>
    </citation>
    <scope>NUCLEOTIDE SEQUENCE</scope>
    <source>
        <strain evidence="1">CBS 119925</strain>
    </source>
</reference>